<feature type="coiled-coil region" evidence="1">
    <location>
        <begin position="22"/>
        <end position="74"/>
    </location>
</feature>
<dbReference type="AlphaFoldDB" id="A0A1S1NMF1"/>
<sequence length="81" mass="8817">MVPDAAARPVIAADAAQAKLFDELLQAEIVELEELARAAEARRSSRRETGAAVAAELRQRIAEAHRLRAALRARFPVNRGS</sequence>
<dbReference type="Proteomes" id="UP000179734">
    <property type="component" value="Unassembled WGS sequence"/>
</dbReference>
<name>A0A1S1NMF1_9MYCO</name>
<organism evidence="2 3">
    <name type="scientific">Mycobacterium talmoniae</name>
    <dbReference type="NCBI Taxonomy" id="1858794"/>
    <lineage>
        <taxon>Bacteria</taxon>
        <taxon>Bacillati</taxon>
        <taxon>Actinomycetota</taxon>
        <taxon>Actinomycetes</taxon>
        <taxon>Mycobacteriales</taxon>
        <taxon>Mycobacteriaceae</taxon>
        <taxon>Mycobacterium</taxon>
    </lineage>
</organism>
<reference evidence="2 3" key="1">
    <citation type="submission" date="2016-10" db="EMBL/GenBank/DDBJ databases">
        <title>Genome sequence of Mycobacterium talmonii.</title>
        <authorList>
            <person name="Greninger A.L."/>
            <person name="Elliott B."/>
            <person name="Vasireddy S."/>
            <person name="Vasireddy R."/>
        </authorList>
    </citation>
    <scope>NUCLEOTIDE SEQUENCE [LARGE SCALE GENOMIC DNA]</scope>
    <source>
        <strain evidence="3">NE-TNMC-100812</strain>
    </source>
</reference>
<proteinExistence type="predicted"/>
<keyword evidence="1" id="KW-0175">Coiled coil</keyword>
<gene>
    <name evidence="2" type="ORF">BKN37_04235</name>
</gene>
<protein>
    <submittedName>
        <fullName evidence="2">Uncharacterized protein</fullName>
    </submittedName>
</protein>
<evidence type="ECO:0000313" key="2">
    <source>
        <dbReference type="EMBL" id="OHV05907.1"/>
    </source>
</evidence>
<comment type="caution">
    <text evidence="2">The sequence shown here is derived from an EMBL/GenBank/DDBJ whole genome shotgun (WGS) entry which is preliminary data.</text>
</comment>
<evidence type="ECO:0000256" key="1">
    <source>
        <dbReference type="SAM" id="Coils"/>
    </source>
</evidence>
<evidence type="ECO:0000313" key="3">
    <source>
        <dbReference type="Proteomes" id="UP000179734"/>
    </source>
</evidence>
<dbReference type="EMBL" id="MLQM01000011">
    <property type="protein sequence ID" value="OHV05907.1"/>
    <property type="molecule type" value="Genomic_DNA"/>
</dbReference>
<accession>A0A1S1NMF1</accession>
<keyword evidence="3" id="KW-1185">Reference proteome</keyword>